<dbReference type="OrthoDB" id="274641at2759"/>
<comment type="similarity">
    <text evidence="1 2">Belongs to the complex I NDUFA12 subunit family.</text>
</comment>
<organism evidence="3 4">
    <name type="scientific">Patiria miniata</name>
    <name type="common">Bat star</name>
    <name type="synonym">Asterina miniata</name>
    <dbReference type="NCBI Taxonomy" id="46514"/>
    <lineage>
        <taxon>Eukaryota</taxon>
        <taxon>Metazoa</taxon>
        <taxon>Echinodermata</taxon>
        <taxon>Eleutherozoa</taxon>
        <taxon>Asterozoa</taxon>
        <taxon>Asteroidea</taxon>
        <taxon>Valvatacea</taxon>
        <taxon>Valvatida</taxon>
        <taxon>Asterinidae</taxon>
        <taxon>Patiria</taxon>
    </lineage>
</organism>
<dbReference type="RefSeq" id="XP_038054339.1">
    <property type="nucleotide sequence ID" value="XM_038198411.1"/>
</dbReference>
<comment type="subcellular location">
    <subcellularLocation>
        <location evidence="2">Mitochondrion inner membrane</location>
        <topology evidence="2">Peripheral membrane protein</topology>
        <orientation evidence="2">Matrix side</orientation>
    </subcellularLocation>
</comment>
<keyword evidence="2" id="KW-0472">Membrane</keyword>
<dbReference type="OMA" id="WHGWIHH"/>
<keyword evidence="2" id="KW-0249">Electron transport</keyword>
<accession>A0A913ZSG0</accession>
<dbReference type="CTD" id="55967"/>
<keyword evidence="2" id="KW-0496">Mitochondrion</keyword>
<evidence type="ECO:0000256" key="1">
    <source>
        <dbReference type="ARBA" id="ARBA00007355"/>
    </source>
</evidence>
<dbReference type="GO" id="GO:0006979">
    <property type="term" value="P:response to oxidative stress"/>
    <property type="evidence" value="ECO:0007669"/>
    <property type="project" value="TreeGrafter"/>
</dbReference>
<comment type="subunit">
    <text evidence="2">Complex I is composed of 45 different subunits.</text>
</comment>
<dbReference type="PANTHER" id="PTHR12910">
    <property type="entry name" value="NADH-UBIQUINONE OXIDOREDUCTASE SUBUNIT B17.2"/>
    <property type="match status" value="1"/>
</dbReference>
<dbReference type="InterPro" id="IPR007763">
    <property type="entry name" value="NDUFA12"/>
</dbReference>
<dbReference type="PANTHER" id="PTHR12910:SF2">
    <property type="entry name" value="NADH DEHYDROGENASE [UBIQUINONE] 1 ALPHA SUBCOMPLEX SUBUNIT 12"/>
    <property type="match status" value="1"/>
</dbReference>
<keyword evidence="4" id="KW-1185">Reference proteome</keyword>
<keyword evidence="2" id="KW-0813">Transport</keyword>
<dbReference type="EnsemblMetazoa" id="XM_038198411.1">
    <property type="protein sequence ID" value="XP_038054339.1"/>
    <property type="gene ID" value="LOC119726650"/>
</dbReference>
<dbReference type="AlphaFoldDB" id="A0A913ZSG0"/>
<proteinExistence type="inferred from homology"/>
<dbReference type="Proteomes" id="UP000887568">
    <property type="component" value="Unplaced"/>
</dbReference>
<evidence type="ECO:0000256" key="2">
    <source>
        <dbReference type="RuleBase" id="RU363103"/>
    </source>
</evidence>
<evidence type="ECO:0000313" key="4">
    <source>
        <dbReference type="Proteomes" id="UP000887568"/>
    </source>
</evidence>
<dbReference type="GeneID" id="119726650"/>
<sequence>MAFSYRSMVGRAFQTYRENGGLMASFWKLLRGDDPLKMGVLVGSDKFGNKYFENDKYFQGRNRWVEYRKDKYWNLDASMVPPEWHRWLQQMTDDPPTKVPPTPRKFLAEHTYNQSGTSSCYVPSTTTPKKIHEWVPPVKTK</sequence>
<dbReference type="Pfam" id="PF05071">
    <property type="entry name" value="NDUFA12"/>
    <property type="match status" value="1"/>
</dbReference>
<name>A0A913ZSG0_PATMI</name>
<reference evidence="3" key="1">
    <citation type="submission" date="2022-11" db="UniProtKB">
        <authorList>
            <consortium name="EnsemblMetazoa"/>
        </authorList>
    </citation>
    <scope>IDENTIFICATION</scope>
</reference>
<protein>
    <recommendedName>
        <fullName evidence="2">NADH dehydrogenase [ubiquinone] 1 alpha subcomplex subunit 12</fullName>
    </recommendedName>
</protein>
<evidence type="ECO:0000313" key="3">
    <source>
        <dbReference type="EnsemblMetazoa" id="XP_038054339.1"/>
    </source>
</evidence>
<keyword evidence="2" id="KW-0999">Mitochondrion inner membrane</keyword>
<comment type="function">
    <text evidence="2">Accessory subunit of the mitochondrial membrane respiratory chain NADH dehydrogenase (Complex I), that is believed not to be involved in catalysis. Complex I functions in the transfer of electrons from NADH to the respiratory chain. The immediate electron acceptor for the enzyme is believed to be ubiquinone.</text>
</comment>
<dbReference type="GO" id="GO:0005743">
    <property type="term" value="C:mitochondrial inner membrane"/>
    <property type="evidence" value="ECO:0007669"/>
    <property type="project" value="UniProtKB-SubCell"/>
</dbReference>
<keyword evidence="2" id="KW-0679">Respiratory chain</keyword>
<dbReference type="GO" id="GO:0045271">
    <property type="term" value="C:respiratory chain complex I"/>
    <property type="evidence" value="ECO:0007669"/>
    <property type="project" value="InterPro"/>
</dbReference>